<dbReference type="GO" id="GO:0018279">
    <property type="term" value="P:protein N-linked glycosylation via asparagine"/>
    <property type="evidence" value="ECO:0007669"/>
    <property type="project" value="TreeGrafter"/>
</dbReference>
<dbReference type="Pfam" id="PF04597">
    <property type="entry name" value="Ribophorin_I"/>
    <property type="match status" value="1"/>
</dbReference>
<comment type="similarity">
    <text evidence="4 10">Belongs to the OST1 family.</text>
</comment>
<evidence type="ECO:0000256" key="1">
    <source>
        <dbReference type="ARBA" id="ARBA00002791"/>
    </source>
</evidence>
<accession>A0AAN7QTY5</accession>
<keyword evidence="12" id="KW-1185">Reference proteome</keyword>
<name>A0AAN7QTY5_TRANT</name>
<keyword evidence="9" id="KW-0472">Membrane</keyword>
<proteinExistence type="inferred from homology"/>
<evidence type="ECO:0000256" key="8">
    <source>
        <dbReference type="ARBA" id="ARBA00022989"/>
    </source>
</evidence>
<evidence type="ECO:0000313" key="12">
    <source>
        <dbReference type="Proteomes" id="UP001346149"/>
    </source>
</evidence>
<protein>
    <recommendedName>
        <fullName evidence="10">Dolichyl-diphosphooligosaccharide--protein glycosyltransferase subunit 1</fullName>
    </recommendedName>
</protein>
<dbReference type="EMBL" id="JAXQNO010000017">
    <property type="protein sequence ID" value="KAK4778472.1"/>
    <property type="molecule type" value="Genomic_DNA"/>
</dbReference>
<evidence type="ECO:0000256" key="9">
    <source>
        <dbReference type="ARBA" id="ARBA00023136"/>
    </source>
</evidence>
<dbReference type="PANTHER" id="PTHR21049">
    <property type="entry name" value="RIBOPHORIN I"/>
    <property type="match status" value="1"/>
</dbReference>
<reference evidence="11 12" key="1">
    <citation type="journal article" date="2023" name="Hortic Res">
        <title>Pangenome of water caltrop reveals structural variations and asymmetric subgenome divergence after allopolyploidization.</title>
        <authorList>
            <person name="Zhang X."/>
            <person name="Chen Y."/>
            <person name="Wang L."/>
            <person name="Yuan Y."/>
            <person name="Fang M."/>
            <person name="Shi L."/>
            <person name="Lu R."/>
            <person name="Comes H.P."/>
            <person name="Ma Y."/>
            <person name="Chen Y."/>
            <person name="Huang G."/>
            <person name="Zhou Y."/>
            <person name="Zheng Z."/>
            <person name="Qiu Y."/>
        </authorList>
    </citation>
    <scope>NUCLEOTIDE SEQUENCE [LARGE SCALE GENOMIC DNA]</scope>
    <source>
        <strain evidence="11">F231</strain>
    </source>
</reference>
<evidence type="ECO:0000256" key="10">
    <source>
        <dbReference type="RuleBase" id="RU361143"/>
    </source>
</evidence>
<comment type="subcellular location">
    <subcellularLocation>
        <location evidence="2 10">Endoplasmic reticulum membrane</location>
        <topology evidence="2 10">Single-pass type I membrane protein</topology>
    </subcellularLocation>
</comment>
<evidence type="ECO:0000256" key="2">
    <source>
        <dbReference type="ARBA" id="ARBA00004115"/>
    </source>
</evidence>
<comment type="subunit">
    <text evidence="10">Component of the oligosaccharyltransferase (OST) complex.</text>
</comment>
<keyword evidence="7 10" id="KW-0256">Endoplasmic reticulum</keyword>
<evidence type="ECO:0000256" key="4">
    <source>
        <dbReference type="ARBA" id="ARBA00008905"/>
    </source>
</evidence>
<dbReference type="InterPro" id="IPR007676">
    <property type="entry name" value="Ribophorin_I"/>
</dbReference>
<evidence type="ECO:0000256" key="7">
    <source>
        <dbReference type="ARBA" id="ARBA00022824"/>
    </source>
</evidence>
<comment type="caution">
    <text evidence="11">The sequence shown here is derived from an EMBL/GenBank/DDBJ whole genome shotgun (WGS) entry which is preliminary data.</text>
</comment>
<organism evidence="11 12">
    <name type="scientific">Trapa natans</name>
    <name type="common">Water chestnut</name>
    <dbReference type="NCBI Taxonomy" id="22666"/>
    <lineage>
        <taxon>Eukaryota</taxon>
        <taxon>Viridiplantae</taxon>
        <taxon>Streptophyta</taxon>
        <taxon>Embryophyta</taxon>
        <taxon>Tracheophyta</taxon>
        <taxon>Spermatophyta</taxon>
        <taxon>Magnoliopsida</taxon>
        <taxon>eudicotyledons</taxon>
        <taxon>Gunneridae</taxon>
        <taxon>Pentapetalae</taxon>
        <taxon>rosids</taxon>
        <taxon>malvids</taxon>
        <taxon>Myrtales</taxon>
        <taxon>Lythraceae</taxon>
        <taxon>Trapa</taxon>
    </lineage>
</organism>
<evidence type="ECO:0000313" key="11">
    <source>
        <dbReference type="EMBL" id="KAK4778472.1"/>
    </source>
</evidence>
<gene>
    <name evidence="11" type="ORF">SAY86_006000</name>
</gene>
<dbReference type="AlphaFoldDB" id="A0AAN7QTY5"/>
<evidence type="ECO:0000256" key="6">
    <source>
        <dbReference type="ARBA" id="ARBA00022729"/>
    </source>
</evidence>
<sequence>MPPSLVGYSVSLPEQLSKGENFTLDVLAVYTHSLKPFPEKITQADIQLLVFEGSAYYLSPYEIKARSPTIKLPQARIES</sequence>
<keyword evidence="8" id="KW-1133">Transmembrane helix</keyword>
<comment type="pathway">
    <text evidence="3 10">Protein modification; protein glycosylation.</text>
</comment>
<dbReference type="GO" id="GO:0008250">
    <property type="term" value="C:oligosaccharyltransferase complex"/>
    <property type="evidence" value="ECO:0007669"/>
    <property type="project" value="UniProtKB-UniRule"/>
</dbReference>
<evidence type="ECO:0000256" key="3">
    <source>
        <dbReference type="ARBA" id="ARBA00004922"/>
    </source>
</evidence>
<dbReference type="PANTHER" id="PTHR21049:SF0">
    <property type="entry name" value="DOLICHYL-DIPHOSPHOOLIGOSACCHARIDE--PROTEIN GLYCOSYLTRANSFERASE SUBUNIT 1"/>
    <property type="match status" value="1"/>
</dbReference>
<dbReference type="Proteomes" id="UP001346149">
    <property type="component" value="Unassembled WGS sequence"/>
</dbReference>
<comment type="function">
    <text evidence="1 10">Subunit of the oligosaccharyl transferase (OST) complex that catalyzes the initial transfer of a defined glycan (Glc(3)Man(9)GlcNAc(2) in eukaryotes) from the lipid carrier dolichol-pyrophosphate to an asparagine residue within an Asn-X-Ser/Thr consensus motif in nascent polypeptide chains, the first step in protein N-glycosylation. N-glycosylation occurs cotranslationally and the complex associates with the Sec61 complex at the channel-forming translocon complex that mediates protein translocation across the endoplasmic reticulum (ER). All subunits are required for a maximal enzyme activity.</text>
</comment>
<keyword evidence="6" id="KW-0732">Signal</keyword>
<evidence type="ECO:0000256" key="5">
    <source>
        <dbReference type="ARBA" id="ARBA00022692"/>
    </source>
</evidence>
<keyword evidence="5" id="KW-0812">Transmembrane</keyword>